<dbReference type="InterPro" id="IPR006184">
    <property type="entry name" value="6PGdom_BS"/>
</dbReference>
<keyword evidence="11 12" id="KW-0521">NADP</keyword>
<dbReference type="NCBIfam" id="NF006765">
    <property type="entry name" value="PRK09287.1"/>
    <property type="match status" value="1"/>
</dbReference>
<gene>
    <name evidence="14" type="ORF">QO011_000854</name>
</gene>
<comment type="similarity">
    <text evidence="3 11 12">Belongs to the 6-phosphogluconate dehydrogenase family.</text>
</comment>
<accession>A0ABU0J0R8</accession>
<name>A0ABU0J0R8_9HYPH</name>
<comment type="caution">
    <text evidence="14">The sequence shown here is derived from an EMBL/GenBank/DDBJ whole genome shotgun (WGS) entry which is preliminary data.</text>
</comment>
<evidence type="ECO:0000313" key="15">
    <source>
        <dbReference type="Proteomes" id="UP001242480"/>
    </source>
</evidence>
<dbReference type="SUPFAM" id="SSF51735">
    <property type="entry name" value="NAD(P)-binding Rossmann-fold domains"/>
    <property type="match status" value="1"/>
</dbReference>
<evidence type="ECO:0000256" key="9">
    <source>
        <dbReference type="ARBA" id="ARBA00023126"/>
    </source>
</evidence>
<proteinExistence type="inferred from homology"/>
<dbReference type="InterPro" id="IPR036291">
    <property type="entry name" value="NAD(P)-bd_dom_sf"/>
</dbReference>
<keyword evidence="9 11" id="KW-0570">Pentose shunt</keyword>
<keyword evidence="15" id="KW-1185">Reference proteome</keyword>
<evidence type="ECO:0000256" key="8">
    <source>
        <dbReference type="ARBA" id="ARBA00023064"/>
    </source>
</evidence>
<dbReference type="InterPro" id="IPR008927">
    <property type="entry name" value="6-PGluconate_DH-like_C_sf"/>
</dbReference>
<dbReference type="PROSITE" id="PS00461">
    <property type="entry name" value="6PGD"/>
    <property type="match status" value="1"/>
</dbReference>
<evidence type="ECO:0000256" key="10">
    <source>
        <dbReference type="ARBA" id="ARBA00048640"/>
    </source>
</evidence>
<feature type="domain" description="6-phosphogluconate dehydrogenase C-terminal" evidence="13">
    <location>
        <begin position="180"/>
        <end position="470"/>
    </location>
</feature>
<comment type="pathway">
    <text evidence="2 11 12">Carbohydrate degradation; pentose phosphate pathway; D-ribulose 5-phosphate from D-glucose 6-phosphate (oxidative stage): step 3/3.</text>
</comment>
<dbReference type="PANTHER" id="PTHR11811">
    <property type="entry name" value="6-PHOSPHOGLUCONATE DEHYDROGENASE"/>
    <property type="match status" value="1"/>
</dbReference>
<dbReference type="PRINTS" id="PR00076">
    <property type="entry name" value="6PGDHDRGNASE"/>
</dbReference>
<evidence type="ECO:0000256" key="7">
    <source>
        <dbReference type="ARBA" id="ARBA00023002"/>
    </source>
</evidence>
<dbReference type="Pfam" id="PF03446">
    <property type="entry name" value="NAD_binding_2"/>
    <property type="match status" value="1"/>
</dbReference>
<evidence type="ECO:0000256" key="6">
    <source>
        <dbReference type="ARBA" id="ARBA00018193"/>
    </source>
</evidence>
<reference evidence="14 15" key="1">
    <citation type="submission" date="2023-07" db="EMBL/GenBank/DDBJ databases">
        <title>Genomic Encyclopedia of Type Strains, Phase IV (KMG-IV): sequencing the most valuable type-strain genomes for metagenomic binning, comparative biology and taxonomic classification.</title>
        <authorList>
            <person name="Goeker M."/>
        </authorList>
    </citation>
    <scope>NUCLEOTIDE SEQUENCE [LARGE SCALE GENOMIC DNA]</scope>
    <source>
        <strain evidence="14 15">DSM 19619</strain>
    </source>
</reference>
<dbReference type="NCBIfam" id="TIGR00873">
    <property type="entry name" value="gnd"/>
    <property type="match status" value="1"/>
</dbReference>
<evidence type="ECO:0000256" key="1">
    <source>
        <dbReference type="ARBA" id="ARBA00002526"/>
    </source>
</evidence>
<dbReference type="Gene3D" id="1.20.5.320">
    <property type="entry name" value="6-Phosphogluconate Dehydrogenase, domain 3"/>
    <property type="match status" value="1"/>
</dbReference>
<keyword evidence="7 11" id="KW-0560">Oxidoreductase</keyword>
<comment type="subunit">
    <text evidence="4 11">Homodimer.</text>
</comment>
<dbReference type="EMBL" id="JAUSVX010000001">
    <property type="protein sequence ID" value="MDQ0467859.1"/>
    <property type="molecule type" value="Genomic_DNA"/>
</dbReference>
<sequence length="474" mass="49420">MAGADIAVIGLAVMGQNLVLNMAEKGFRVAIYNRTVERVDETLVAAGPLADKLVPCHSIVELVAALEPPRTVLLMVKAGTAVDESIAQLKPHLSPGDCIIDAGNADYHDSMRRDAALKADGLDFLGVGVSGGEEGARHGPSIMAGGAPKAFERIGPLLTAIAARYEGTPCAAYLGPAGAGHFVKTLHNGIEYADMEMIAEIYGLMRDGLGLKPAAMAEIFERWTKGPLASYLIEITAQALRTTDPATGRPIVDVILDSAGQKGTGRWSAIEALDLGVAAGAIVAAVEARGLSSAKALRAAVSKTLGDAPRERIGEATPELIADLEKTLLAGKILAYAQGFEVMATASARSGWTLPLDEIARIWRAGCIIRSSLLDRIAGAYAKDAGLASLLLDEGFAAILADALPAMQRVLGLAIGKGHAAPSLAAGLSYLQQLRSHRTTLDLVQAQRDIFGAHGFERIDQPGTHHGPWGGTAG</sequence>
<organism evidence="14 15">
    <name type="scientific">Labrys wisconsinensis</name>
    <dbReference type="NCBI Taxonomy" id="425677"/>
    <lineage>
        <taxon>Bacteria</taxon>
        <taxon>Pseudomonadati</taxon>
        <taxon>Pseudomonadota</taxon>
        <taxon>Alphaproteobacteria</taxon>
        <taxon>Hyphomicrobiales</taxon>
        <taxon>Xanthobacteraceae</taxon>
        <taxon>Labrys</taxon>
    </lineage>
</organism>
<dbReference type="InterPro" id="IPR006115">
    <property type="entry name" value="6PGDH_NADP-bd"/>
</dbReference>
<dbReference type="RefSeq" id="WP_307268121.1">
    <property type="nucleotide sequence ID" value="NZ_JAUSVX010000001.1"/>
</dbReference>
<dbReference type="Pfam" id="PF00393">
    <property type="entry name" value="6PGD"/>
    <property type="match status" value="1"/>
</dbReference>
<dbReference type="InterPro" id="IPR006183">
    <property type="entry name" value="Pgluconate_DH"/>
</dbReference>
<evidence type="ECO:0000256" key="11">
    <source>
        <dbReference type="PIRNR" id="PIRNR000109"/>
    </source>
</evidence>
<keyword evidence="8 12" id="KW-0311">Gluconate utilization</keyword>
<dbReference type="InterPro" id="IPR006113">
    <property type="entry name" value="6PGDH_Gnd/GntZ"/>
</dbReference>
<evidence type="ECO:0000256" key="5">
    <source>
        <dbReference type="ARBA" id="ARBA00013011"/>
    </source>
</evidence>
<evidence type="ECO:0000313" key="14">
    <source>
        <dbReference type="EMBL" id="MDQ0467859.1"/>
    </source>
</evidence>
<dbReference type="SMART" id="SM01350">
    <property type="entry name" value="6PGD"/>
    <property type="match status" value="1"/>
</dbReference>
<dbReference type="InterPro" id="IPR013328">
    <property type="entry name" value="6PGD_dom2"/>
</dbReference>
<dbReference type="EC" id="1.1.1.44" evidence="5 11"/>
<evidence type="ECO:0000256" key="12">
    <source>
        <dbReference type="RuleBase" id="RU000485"/>
    </source>
</evidence>
<comment type="function">
    <text evidence="1 11">Catalyzes the oxidative decarboxylation of 6-phosphogluconate to ribulose 5-phosphate and CO(2), with concomitant reduction of NADP to NADPH.</text>
</comment>
<comment type="catalytic activity">
    <reaction evidence="10 11 12">
        <text>6-phospho-D-gluconate + NADP(+) = D-ribulose 5-phosphate + CO2 + NADPH</text>
        <dbReference type="Rhea" id="RHEA:10116"/>
        <dbReference type="ChEBI" id="CHEBI:16526"/>
        <dbReference type="ChEBI" id="CHEBI:57783"/>
        <dbReference type="ChEBI" id="CHEBI:58121"/>
        <dbReference type="ChEBI" id="CHEBI:58349"/>
        <dbReference type="ChEBI" id="CHEBI:58759"/>
        <dbReference type="EC" id="1.1.1.44"/>
    </reaction>
</comment>
<evidence type="ECO:0000259" key="13">
    <source>
        <dbReference type="SMART" id="SM01350"/>
    </source>
</evidence>
<evidence type="ECO:0000256" key="4">
    <source>
        <dbReference type="ARBA" id="ARBA00011738"/>
    </source>
</evidence>
<evidence type="ECO:0000256" key="2">
    <source>
        <dbReference type="ARBA" id="ARBA00004874"/>
    </source>
</evidence>
<dbReference type="GO" id="GO:0004616">
    <property type="term" value="F:phosphogluconate dehydrogenase (decarboxylating) activity"/>
    <property type="evidence" value="ECO:0007669"/>
    <property type="project" value="UniProtKB-EC"/>
</dbReference>
<dbReference type="Gene3D" id="3.40.50.720">
    <property type="entry name" value="NAD(P)-binding Rossmann-like Domain"/>
    <property type="match status" value="1"/>
</dbReference>
<dbReference type="Gene3D" id="1.10.1040.10">
    <property type="entry name" value="N-(1-d-carboxylethyl)-l-norvaline Dehydrogenase, domain 2"/>
    <property type="match status" value="1"/>
</dbReference>
<dbReference type="Proteomes" id="UP001242480">
    <property type="component" value="Unassembled WGS sequence"/>
</dbReference>
<protein>
    <recommendedName>
        <fullName evidence="6 11">6-phosphogluconate dehydrogenase, decarboxylating</fullName>
        <ecNumber evidence="5 11">1.1.1.44</ecNumber>
    </recommendedName>
</protein>
<evidence type="ECO:0000256" key="3">
    <source>
        <dbReference type="ARBA" id="ARBA00008419"/>
    </source>
</evidence>
<dbReference type="InterPro" id="IPR006114">
    <property type="entry name" value="6PGDH_C"/>
</dbReference>
<dbReference type="SUPFAM" id="SSF48179">
    <property type="entry name" value="6-phosphogluconate dehydrogenase C-terminal domain-like"/>
    <property type="match status" value="1"/>
</dbReference>
<dbReference type="PIRSF" id="PIRSF000109">
    <property type="entry name" value="6PGD"/>
    <property type="match status" value="1"/>
</dbReference>